<feature type="domain" description="Peptidase M24" evidence="13">
    <location>
        <begin position="329"/>
        <end position="525"/>
    </location>
</feature>
<feature type="binding site" evidence="11">
    <location>
        <position position="524"/>
    </location>
    <ligand>
        <name>a divalent metal cation</name>
        <dbReference type="ChEBI" id="CHEBI:60240"/>
        <label>2</label>
        <note>catalytic</note>
    </ligand>
</feature>
<reference evidence="14" key="3">
    <citation type="submission" date="2025-09" db="UniProtKB">
        <authorList>
            <consortium name="Ensembl"/>
        </authorList>
    </citation>
    <scope>IDENTIFICATION</scope>
</reference>
<dbReference type="HAMAP" id="MF_03175">
    <property type="entry name" value="MetAP_2_euk"/>
    <property type="match status" value="1"/>
</dbReference>
<evidence type="ECO:0000256" key="10">
    <source>
        <dbReference type="ARBA" id="ARBA00056196"/>
    </source>
</evidence>
<comment type="subcellular location">
    <subcellularLocation>
        <location evidence="11">Cytoplasm</location>
    </subcellularLocation>
    <text evidence="11">About 30% of expressed METAP2 associates with polysomes.</text>
</comment>
<keyword evidence="8 11" id="KW-0479">Metal-binding</keyword>
<comment type="catalytic activity">
    <reaction evidence="1 11 12">
        <text>Release of N-terminal amino acids, preferentially methionine, from peptides and arylamides.</text>
        <dbReference type="EC" id="3.4.11.18"/>
    </reaction>
</comment>
<dbReference type="GO" id="GO:0070006">
    <property type="term" value="F:metalloaminopeptidase activity"/>
    <property type="evidence" value="ECO:0007669"/>
    <property type="project" value="UniProtKB-UniRule"/>
</dbReference>
<dbReference type="EC" id="3.4.11.18" evidence="11"/>
<dbReference type="AlphaFoldDB" id="A0A8K9UWZ9"/>
<gene>
    <name evidence="11" type="primary">METAP2</name>
    <name evidence="14" type="synonym">LOC110502417</name>
</gene>
<evidence type="ECO:0000259" key="13">
    <source>
        <dbReference type="Pfam" id="PF00557"/>
    </source>
</evidence>
<dbReference type="PANTHER" id="PTHR45777:SF2">
    <property type="entry name" value="METHIONINE AMINOPEPTIDASE 2"/>
    <property type="match status" value="1"/>
</dbReference>
<comment type="subunit">
    <text evidence="11">Binds EIF2S1 at low magnesium concentrations. Interacts strongly with the eIF-2 gamma-subunit EIF2S3.</text>
</comment>
<accession>A0A8K9UWZ9</accession>
<keyword evidence="7 11" id="KW-0645">Protease</keyword>
<dbReference type="SUPFAM" id="SSF55920">
    <property type="entry name" value="Creatinase/aminopeptidase"/>
    <property type="match status" value="1"/>
</dbReference>
<feature type="binding site" evidence="11">
    <location>
        <position position="619"/>
    </location>
    <ligand>
        <name>a divalent metal cation</name>
        <dbReference type="ChEBI" id="CHEBI:60240"/>
        <label>2</label>
        <note>catalytic</note>
    </ligand>
</feature>
<feature type="binding site" evidence="11">
    <location>
        <position position="422"/>
    </location>
    <ligand>
        <name>a divalent metal cation</name>
        <dbReference type="ChEBI" id="CHEBI:60240"/>
        <label>1</label>
    </ligand>
</feature>
<dbReference type="Pfam" id="PF00557">
    <property type="entry name" value="Peptidase_M24"/>
    <property type="match status" value="1"/>
</dbReference>
<evidence type="ECO:0000256" key="11">
    <source>
        <dbReference type="HAMAP-Rule" id="MF_03175"/>
    </source>
</evidence>
<dbReference type="InterPro" id="IPR000994">
    <property type="entry name" value="Pept_M24"/>
</dbReference>
<keyword evidence="5 11" id="KW-0031">Aminopeptidase</keyword>
<evidence type="ECO:0000256" key="2">
    <source>
        <dbReference type="ARBA" id="ARBA00001936"/>
    </source>
</evidence>
<proteinExistence type="inferred from homology"/>
<dbReference type="PANTHER" id="PTHR45777">
    <property type="entry name" value="METHIONINE AMINOPEPTIDASE 2"/>
    <property type="match status" value="1"/>
</dbReference>
<dbReference type="Gene3D" id="1.10.10.10">
    <property type="entry name" value="Winged helix-like DNA-binding domain superfamily/Winged helix DNA-binding domain"/>
    <property type="match status" value="1"/>
</dbReference>
<evidence type="ECO:0000256" key="7">
    <source>
        <dbReference type="ARBA" id="ARBA00022670"/>
    </source>
</evidence>
<protein>
    <recommendedName>
        <fullName evidence="11">Methionine aminopeptidase 2</fullName>
        <shortName evidence="11">MAP 2</shortName>
        <shortName evidence="11">MetAP 2</shortName>
        <ecNumber evidence="11">3.4.11.18</ecNumber>
    </recommendedName>
    <alternativeName>
        <fullName evidence="11">Initiation factor 2-associated 67 kDa glycoprotein</fullName>
    </alternativeName>
    <alternativeName>
        <fullName evidence="11">Peptidase M</fullName>
        <shortName evidence="11">p67</shortName>
        <shortName evidence="11">p67eIF2</shortName>
    </alternativeName>
</protein>
<name>A0A8K9UWZ9_ONCMY</name>
<feature type="binding site" evidence="11">
    <location>
        <position position="499"/>
    </location>
    <ligand>
        <name>substrate</name>
    </ligand>
</feature>
<organism evidence="14 15">
    <name type="scientific">Oncorhynchus mykiss</name>
    <name type="common">Rainbow trout</name>
    <name type="synonym">Salmo gairdneri</name>
    <dbReference type="NCBI Taxonomy" id="8022"/>
    <lineage>
        <taxon>Eukaryota</taxon>
        <taxon>Metazoa</taxon>
        <taxon>Chordata</taxon>
        <taxon>Craniata</taxon>
        <taxon>Vertebrata</taxon>
        <taxon>Euteleostomi</taxon>
        <taxon>Actinopterygii</taxon>
        <taxon>Neopterygii</taxon>
        <taxon>Teleostei</taxon>
        <taxon>Protacanthopterygii</taxon>
        <taxon>Salmoniformes</taxon>
        <taxon>Salmonidae</taxon>
        <taxon>Salmoninae</taxon>
        <taxon>Oncorhynchus</taxon>
    </lineage>
</organism>
<comment type="function">
    <text evidence="11 12">Cotranslationally removes the N-terminal methionine from nascent proteins. The N-terminal methionine is often cleaved when the second residue in the primary sequence is small and uncharged (Met-Ala-, Cys, Gly, Pro, Ser, Thr, or Val).</text>
</comment>
<dbReference type="GeneTree" id="ENSGT00940000167341"/>
<evidence type="ECO:0000313" key="14">
    <source>
        <dbReference type="Ensembl" id="ENSOMYP00000117724.1"/>
    </source>
</evidence>
<feature type="binding site" evidence="11">
    <location>
        <position position="619"/>
    </location>
    <ligand>
        <name>a divalent metal cation</name>
        <dbReference type="ChEBI" id="CHEBI:60240"/>
        <label>1</label>
    </ligand>
</feature>
<dbReference type="InterPro" id="IPR050247">
    <property type="entry name" value="Met_Aminopeptidase_Type2"/>
</dbReference>
<feature type="binding site" evidence="11">
    <location>
        <position position="491"/>
    </location>
    <ligand>
        <name>a divalent metal cation</name>
        <dbReference type="ChEBI" id="CHEBI:60240"/>
        <label>2</label>
        <note>catalytic</note>
    </ligand>
</feature>
<dbReference type="InterPro" id="IPR036390">
    <property type="entry name" value="WH_DNA-bd_sf"/>
</dbReference>
<evidence type="ECO:0000256" key="12">
    <source>
        <dbReference type="RuleBase" id="RU003653"/>
    </source>
</evidence>
<dbReference type="NCBIfam" id="TIGR00501">
    <property type="entry name" value="met_pdase_II"/>
    <property type="match status" value="1"/>
</dbReference>
<keyword evidence="15" id="KW-1185">Reference proteome</keyword>
<dbReference type="GO" id="GO:0006508">
    <property type="term" value="P:proteolysis"/>
    <property type="evidence" value="ECO:0007669"/>
    <property type="project" value="UniProtKB-KW"/>
</dbReference>
<dbReference type="FunFam" id="3.90.230.10:FF:000003">
    <property type="entry name" value="Methionine aminopeptidase 2"/>
    <property type="match status" value="1"/>
</dbReference>
<evidence type="ECO:0000256" key="1">
    <source>
        <dbReference type="ARBA" id="ARBA00000294"/>
    </source>
</evidence>
<feature type="binding site" evidence="11">
    <location>
        <position position="411"/>
    </location>
    <ligand>
        <name>a divalent metal cation</name>
        <dbReference type="ChEBI" id="CHEBI:60240"/>
        <label>1</label>
    </ligand>
</feature>
<dbReference type="FunFam" id="1.10.10.10:FF:000106">
    <property type="entry name" value="Methionine aminopeptidase 2"/>
    <property type="match status" value="1"/>
</dbReference>
<comment type="cofactor">
    <cofactor evidence="2">
        <name>Mn(2+)</name>
        <dbReference type="ChEBI" id="CHEBI:29035"/>
    </cofactor>
</comment>
<dbReference type="InterPro" id="IPR036005">
    <property type="entry name" value="Creatinase/aminopeptidase-like"/>
</dbReference>
<keyword evidence="11" id="KW-0325">Glycoprotein</keyword>
<dbReference type="Proteomes" id="UP000694395">
    <property type="component" value="Chromosome 2"/>
</dbReference>
<dbReference type="GO" id="GO:0005737">
    <property type="term" value="C:cytoplasm"/>
    <property type="evidence" value="ECO:0007669"/>
    <property type="project" value="UniProtKB-SubCell"/>
</dbReference>
<comment type="cofactor">
    <cofactor evidence="4">
        <name>Fe(2+)</name>
        <dbReference type="ChEBI" id="CHEBI:29033"/>
    </cofactor>
</comment>
<keyword evidence="6 11" id="KW-0963">Cytoplasm</keyword>
<dbReference type="InterPro" id="IPR002468">
    <property type="entry name" value="Pept_M24A_MAP2"/>
</dbReference>
<comment type="cofactor">
    <cofactor evidence="11">
        <name>Co(2+)</name>
        <dbReference type="ChEBI" id="CHEBI:48828"/>
    </cofactor>
    <cofactor evidence="11">
        <name>Zn(2+)</name>
        <dbReference type="ChEBI" id="CHEBI:29105"/>
    </cofactor>
    <cofactor evidence="11">
        <name>Mn(2+)</name>
        <dbReference type="ChEBI" id="CHEBI:29035"/>
    </cofactor>
    <cofactor evidence="11">
        <name>Fe(2+)</name>
        <dbReference type="ChEBI" id="CHEBI:29033"/>
    </cofactor>
    <text evidence="11">Binds 2 divalent metal cations per subunit. Has a high-affinity and a low affinity metal-binding site. The true nature of the physiological cofactor is under debate. The enzyme is active with cobalt, zinc, manganese or divalent iron ions. Most likely, methionine aminopeptidases function as mononuclear Fe(2+)-metalloproteases under physiological conditions, and the catalytically relevant metal-binding site has been assigned to the histidine-containing high-affinity site.</text>
</comment>
<dbReference type="InterPro" id="IPR018349">
    <property type="entry name" value="Pept_M24A_MAP2_BS"/>
</dbReference>
<reference evidence="14" key="1">
    <citation type="submission" date="2020-07" db="EMBL/GenBank/DDBJ databases">
        <title>A long reads based de novo assembly of the rainbow trout Arlee double haploid line genome.</title>
        <authorList>
            <person name="Gao G."/>
            <person name="Palti Y."/>
        </authorList>
    </citation>
    <scope>NUCLEOTIDE SEQUENCE [LARGE SCALE GENOMIC DNA]</scope>
</reference>
<dbReference type="CDD" id="cd01088">
    <property type="entry name" value="MetAP2"/>
    <property type="match status" value="1"/>
</dbReference>
<dbReference type="SUPFAM" id="SSF46785">
    <property type="entry name" value="Winged helix' DNA-binding domain"/>
    <property type="match status" value="1"/>
</dbReference>
<dbReference type="GO" id="GO:0046872">
    <property type="term" value="F:metal ion binding"/>
    <property type="evidence" value="ECO:0007669"/>
    <property type="project" value="UniProtKB-UniRule"/>
</dbReference>
<feature type="binding site" evidence="11">
    <location>
        <position position="422"/>
    </location>
    <ligand>
        <name>a divalent metal cation</name>
        <dbReference type="ChEBI" id="CHEBI:60240"/>
        <label>2</label>
        <note>catalytic</note>
    </ligand>
</feature>
<feature type="binding site" evidence="11">
    <location>
        <position position="391"/>
    </location>
    <ligand>
        <name>substrate</name>
    </ligand>
</feature>
<dbReference type="GO" id="GO:0004239">
    <property type="term" value="F:initiator methionyl aminopeptidase activity"/>
    <property type="evidence" value="ECO:0007669"/>
    <property type="project" value="UniProtKB-UniRule"/>
</dbReference>
<comment type="cofactor">
    <cofactor evidence="3">
        <name>Zn(2+)</name>
        <dbReference type="ChEBI" id="CHEBI:29105"/>
    </cofactor>
</comment>
<dbReference type="PRINTS" id="PR00599">
    <property type="entry name" value="MAPEPTIDASE"/>
</dbReference>
<keyword evidence="9 11" id="KW-0378">Hydrolase</keyword>
<dbReference type="Ensembl" id="ENSOMYT00000161442.1">
    <property type="protein sequence ID" value="ENSOMYP00000117724.1"/>
    <property type="gene ID" value="ENSOMYG00000017770.2"/>
</dbReference>
<reference evidence="14" key="2">
    <citation type="submission" date="2025-08" db="UniProtKB">
        <authorList>
            <consortium name="Ensembl"/>
        </authorList>
    </citation>
    <scope>IDENTIFICATION</scope>
</reference>
<evidence type="ECO:0000256" key="5">
    <source>
        <dbReference type="ARBA" id="ARBA00022438"/>
    </source>
</evidence>
<evidence type="ECO:0000256" key="4">
    <source>
        <dbReference type="ARBA" id="ARBA00001954"/>
    </source>
</evidence>
<comment type="similarity">
    <text evidence="11">Belongs to the peptidase M24A family. Methionine aminopeptidase eukaryotic type 2 subfamily.</text>
</comment>
<evidence type="ECO:0000313" key="15">
    <source>
        <dbReference type="Proteomes" id="UP000694395"/>
    </source>
</evidence>
<dbReference type="InterPro" id="IPR036388">
    <property type="entry name" value="WH-like_DNA-bd_sf"/>
</dbReference>
<dbReference type="InterPro" id="IPR001714">
    <property type="entry name" value="Pept_M24_MAP"/>
</dbReference>
<evidence type="ECO:0000256" key="9">
    <source>
        <dbReference type="ARBA" id="ARBA00022801"/>
    </source>
</evidence>
<comment type="function">
    <text evidence="10 11">Protects eukaryotic initiation factor EIF2S1 from translation-inhibiting phosphorylation by inhibitory kinases such as EIF2AK2/PKR and EIF2AK1/HCR. Plays a critical role in the regulation of protein synthesis.</text>
</comment>
<dbReference type="Gene3D" id="3.90.230.10">
    <property type="entry name" value="Creatinase/methionine aminopeptidase superfamily"/>
    <property type="match status" value="1"/>
</dbReference>
<evidence type="ECO:0000256" key="6">
    <source>
        <dbReference type="ARBA" id="ARBA00022490"/>
    </source>
</evidence>
<comment type="PTM">
    <text evidence="11">Contains approximately 12 O-linked N-acetylglucosamine (GlcNAc) residues. O-glycosylation is required for EIF2S1 binding.</text>
</comment>
<evidence type="ECO:0000256" key="8">
    <source>
        <dbReference type="ARBA" id="ARBA00022723"/>
    </source>
</evidence>
<evidence type="ECO:0000256" key="3">
    <source>
        <dbReference type="ARBA" id="ARBA00001947"/>
    </source>
</evidence>
<sequence length="638" mass="72209">MHGVIQVRVSYIHGVIQVRVSYIHGVIQVRVSYIHGVIQVRVSYIHGVIQVRVSYIHGVIQVRVSYIHGVSQVRVRVSYIHGVIQVRVSYIHGVIQVRVSYIHGVSQVRVRVSYIHGVIQVRVSYIHGVIQVRVSYIHGVIQVRVSYIHGVIQVRVSYIHGVIQVRVSYIHGVIQVRVSYIHGVIHVRVSYIHGVIQVRVSYIHGVIQVRVSYMHGVIQVRVSYIHGVIQVRVSYIHGVIQVRVSYIHGVIQVRVSYIHGVIQVRVRVMKGQTDPPTVPICELYPSAVFPKGEECEYPPSKDGRSAAWRTTHEEKRVLDKANEEMWSDFRQAAEAHRQVRNYINTWIKPGMTMIDICERLEDCSRRLIKENGLKAGLAFPTGCSINHVAAHYTPNAGDPTVLQYNDVCKIDFGTHINGRIIDCAFTVTFNPKYDRLLEAVRDATNTGIRCAGIDVRLCDVGETIQEVMESYEVEIDGKTYQVKPIRNLNGHSIGQYRIHAGKTVPIVKGGEATRMEEGEVYAIETFGSTGRGAVHGDMDCSHYMKNFNVGHVPIRLPRAKHLLNVINDNFGTLAFCRRWLDRQGESKYLMALKNLCDLGIIDPYPPLCDTKGSYTAQYEHTILLRPTCKEVVSRGDDY</sequence>
<dbReference type="PROSITE" id="PS01202">
    <property type="entry name" value="MAP_2"/>
    <property type="match status" value="1"/>
</dbReference>